<dbReference type="NCBIfam" id="TIGR02937">
    <property type="entry name" value="sigma70-ECF"/>
    <property type="match status" value="1"/>
</dbReference>
<dbReference type="PANTHER" id="PTHR43133">
    <property type="entry name" value="RNA POLYMERASE ECF-TYPE SIGMA FACTO"/>
    <property type="match status" value="1"/>
</dbReference>
<keyword evidence="2" id="KW-0805">Transcription regulation</keyword>
<name>A0ABM8QTU8_9BACT</name>
<gene>
    <name evidence="7" type="ORF">NSPZN2_11407</name>
</gene>
<dbReference type="NCBIfam" id="NF006550">
    <property type="entry name" value="PRK09047.1"/>
    <property type="match status" value="1"/>
</dbReference>
<comment type="similarity">
    <text evidence="1">Belongs to the sigma-70 factor family. ECF subfamily.</text>
</comment>
<dbReference type="InterPro" id="IPR039425">
    <property type="entry name" value="RNA_pol_sigma-70-like"/>
</dbReference>
<evidence type="ECO:0000256" key="3">
    <source>
        <dbReference type="ARBA" id="ARBA00023082"/>
    </source>
</evidence>
<evidence type="ECO:0000259" key="6">
    <source>
        <dbReference type="Pfam" id="PF08281"/>
    </source>
</evidence>
<keyword evidence="3" id="KW-0731">Sigma factor</keyword>
<dbReference type="InterPro" id="IPR014284">
    <property type="entry name" value="RNA_pol_sigma-70_dom"/>
</dbReference>
<dbReference type="Proteomes" id="UP000675880">
    <property type="component" value="Unassembled WGS sequence"/>
</dbReference>
<dbReference type="EMBL" id="CAJNBJ010000001">
    <property type="protein sequence ID" value="CAE6715055.1"/>
    <property type="molecule type" value="Genomic_DNA"/>
</dbReference>
<dbReference type="Gene3D" id="1.10.1740.10">
    <property type="match status" value="1"/>
</dbReference>
<dbReference type="SUPFAM" id="SSF88946">
    <property type="entry name" value="Sigma2 domain of RNA polymerase sigma factors"/>
    <property type="match status" value="1"/>
</dbReference>
<comment type="caution">
    <text evidence="7">The sequence shown here is derived from an EMBL/GenBank/DDBJ whole genome shotgun (WGS) entry which is preliminary data.</text>
</comment>
<evidence type="ECO:0000313" key="7">
    <source>
        <dbReference type="EMBL" id="CAE6715055.1"/>
    </source>
</evidence>
<dbReference type="InterPro" id="IPR013325">
    <property type="entry name" value="RNA_pol_sigma_r2"/>
</dbReference>
<evidence type="ECO:0000256" key="4">
    <source>
        <dbReference type="ARBA" id="ARBA00023163"/>
    </source>
</evidence>
<keyword evidence="8" id="KW-1185">Reference proteome</keyword>
<reference evidence="7 8" key="1">
    <citation type="submission" date="2021-02" db="EMBL/GenBank/DDBJ databases">
        <authorList>
            <person name="Han P."/>
        </authorList>
    </citation>
    <scope>NUCLEOTIDE SEQUENCE [LARGE SCALE GENOMIC DNA]</scope>
    <source>
        <strain evidence="7">Candidatus Nitrospira sp. ZN2</strain>
    </source>
</reference>
<evidence type="ECO:0000313" key="8">
    <source>
        <dbReference type="Proteomes" id="UP000675880"/>
    </source>
</evidence>
<dbReference type="PANTHER" id="PTHR43133:SF64">
    <property type="entry name" value="ECF SIGMA FACTOR"/>
    <property type="match status" value="1"/>
</dbReference>
<evidence type="ECO:0000256" key="1">
    <source>
        <dbReference type="ARBA" id="ARBA00010641"/>
    </source>
</evidence>
<dbReference type="Gene3D" id="1.10.10.10">
    <property type="entry name" value="Winged helix-like DNA-binding domain superfamily/Winged helix DNA-binding domain"/>
    <property type="match status" value="1"/>
</dbReference>
<dbReference type="CDD" id="cd06171">
    <property type="entry name" value="Sigma70_r4"/>
    <property type="match status" value="1"/>
</dbReference>
<feature type="region of interest" description="Disordered" evidence="5">
    <location>
        <begin position="112"/>
        <end position="135"/>
    </location>
</feature>
<proteinExistence type="inferred from homology"/>
<accession>A0ABM8QTU8</accession>
<organism evidence="7 8">
    <name type="scientific">Nitrospira defluvii</name>
    <dbReference type="NCBI Taxonomy" id="330214"/>
    <lineage>
        <taxon>Bacteria</taxon>
        <taxon>Pseudomonadati</taxon>
        <taxon>Nitrospirota</taxon>
        <taxon>Nitrospiria</taxon>
        <taxon>Nitrospirales</taxon>
        <taxon>Nitrospiraceae</taxon>
        <taxon>Nitrospira</taxon>
    </lineage>
</organism>
<dbReference type="InterPro" id="IPR036388">
    <property type="entry name" value="WH-like_DNA-bd_sf"/>
</dbReference>
<protein>
    <submittedName>
        <fullName evidence="7">RNA polymerase sigma factor</fullName>
    </submittedName>
</protein>
<evidence type="ECO:0000256" key="5">
    <source>
        <dbReference type="SAM" id="MobiDB-lite"/>
    </source>
</evidence>
<dbReference type="InterPro" id="IPR013324">
    <property type="entry name" value="RNA_pol_sigma_r3/r4-like"/>
</dbReference>
<keyword evidence="4" id="KW-0804">Transcription</keyword>
<evidence type="ECO:0000256" key="2">
    <source>
        <dbReference type="ARBA" id="ARBA00023015"/>
    </source>
</evidence>
<feature type="domain" description="RNA polymerase sigma factor 70 region 4 type 2" evidence="6">
    <location>
        <begin position="145"/>
        <end position="194"/>
    </location>
</feature>
<dbReference type="InterPro" id="IPR013249">
    <property type="entry name" value="RNA_pol_sigma70_r4_t2"/>
</dbReference>
<sequence length="205" mass="23351">MSGWHAPAAVDGQPGDLCLGERVGSLDRIQALDRFLAGIERRAFRMAHLATGNEDEALDLVQDAMLKLAQKYGARPEEEWGPLFHCILQSRIRDWYRRERVRNRLREFFRGSQDEEEGEDPLEQVPDSTGPAPDEEVQRKRACAALEVALQALPLRQQQAFLLRIWEELDVAQTARAMGCSEGSVKTHLFRALQVLRQRLGAHWP</sequence>
<dbReference type="SUPFAM" id="SSF88659">
    <property type="entry name" value="Sigma3 and sigma4 domains of RNA polymerase sigma factors"/>
    <property type="match status" value="1"/>
</dbReference>
<dbReference type="Pfam" id="PF08281">
    <property type="entry name" value="Sigma70_r4_2"/>
    <property type="match status" value="1"/>
</dbReference>